<evidence type="ECO:0000256" key="1">
    <source>
        <dbReference type="SAM" id="MobiDB-lite"/>
    </source>
</evidence>
<dbReference type="EMBL" id="PGGS01000152">
    <property type="protein sequence ID" value="PNH07951.1"/>
    <property type="molecule type" value="Genomic_DNA"/>
</dbReference>
<protein>
    <submittedName>
        <fullName evidence="2">Uncharacterized protein</fullName>
    </submittedName>
</protein>
<feature type="region of interest" description="Disordered" evidence="1">
    <location>
        <begin position="197"/>
        <end position="244"/>
    </location>
</feature>
<sequence>MSHPPAPLSAEQELHLQTAFLLCSCLESPDPIGSLREKVELHNIAEYSLHDAGPVRALVALTSDAIKFGADVKSTLQVAPTVFIAFANGLRHPAHDAPGQASLANFMAPQRPCGFPGATACQVHGHALSCLDSLPLGTVFSLLGQGYKLVASGFKFGGVVAHLFATRVLLQLHQEVSLARQMGIRLNMNLGDNKAQGSAAAKLSGPGAGLEGGESEGISPTPSVSYMAKARATSSSEGSPSPTSSATSAACAGALCCQSADACRSGEGAAADEAAATTLGLAGLEPAARPLLVLGRPAAAGEGPREWPQLQHRLQLLVRLALLHLLVLEPLDELQLHLGLRRAHAAGAASAGHGTAGTHQALDFLLLGQLGVDFLLEPPLVIFLGLRSARGWRLPDAVVEAQRIILRCPPCPLLR</sequence>
<dbReference type="Proteomes" id="UP000236333">
    <property type="component" value="Unassembled WGS sequence"/>
</dbReference>
<dbReference type="OrthoDB" id="530517at2759"/>
<name>A0A2J8A5Z6_9CHLO</name>
<feature type="compositionally biased region" description="Low complexity" evidence="1">
    <location>
        <begin position="230"/>
        <end position="244"/>
    </location>
</feature>
<keyword evidence="3" id="KW-1185">Reference proteome</keyword>
<accession>A0A2J8A5Z6</accession>
<organism evidence="2 3">
    <name type="scientific">Tetrabaena socialis</name>
    <dbReference type="NCBI Taxonomy" id="47790"/>
    <lineage>
        <taxon>Eukaryota</taxon>
        <taxon>Viridiplantae</taxon>
        <taxon>Chlorophyta</taxon>
        <taxon>core chlorophytes</taxon>
        <taxon>Chlorophyceae</taxon>
        <taxon>CS clade</taxon>
        <taxon>Chlamydomonadales</taxon>
        <taxon>Tetrabaenaceae</taxon>
        <taxon>Tetrabaena</taxon>
    </lineage>
</organism>
<gene>
    <name evidence="2" type="ORF">TSOC_005530</name>
</gene>
<evidence type="ECO:0000313" key="3">
    <source>
        <dbReference type="Proteomes" id="UP000236333"/>
    </source>
</evidence>
<proteinExistence type="predicted"/>
<comment type="caution">
    <text evidence="2">The sequence shown here is derived from an EMBL/GenBank/DDBJ whole genome shotgun (WGS) entry which is preliminary data.</text>
</comment>
<evidence type="ECO:0000313" key="2">
    <source>
        <dbReference type="EMBL" id="PNH07951.1"/>
    </source>
</evidence>
<reference evidence="2 3" key="1">
    <citation type="journal article" date="2017" name="Mol. Biol. Evol.">
        <title>The 4-celled Tetrabaena socialis nuclear genome reveals the essential components for genetic control of cell number at the origin of multicellularity in the volvocine lineage.</title>
        <authorList>
            <person name="Featherston J."/>
            <person name="Arakaki Y."/>
            <person name="Hanschen E.R."/>
            <person name="Ferris P.J."/>
            <person name="Michod R.E."/>
            <person name="Olson B.J.S.C."/>
            <person name="Nozaki H."/>
            <person name="Durand P.M."/>
        </authorList>
    </citation>
    <scope>NUCLEOTIDE SEQUENCE [LARGE SCALE GENOMIC DNA]</scope>
    <source>
        <strain evidence="2 3">NIES-571</strain>
    </source>
</reference>
<dbReference type="AlphaFoldDB" id="A0A2J8A5Z6"/>